<feature type="domain" description="Aminoglycoside phosphotransferase" evidence="2">
    <location>
        <begin position="94"/>
        <end position="274"/>
    </location>
</feature>
<keyword evidence="4" id="KW-1185">Reference proteome</keyword>
<sequence>MNSISLPQSITSRWNSSERGKKDANVAPSRIDAMSDEEAIAFLDGLDLSQGQLGTPGPLGELPPVWRVAPDTVLKILEFHEVSEPFTMDLVSSQTSIPVPKLRKCVMWQKKPCMLFEYVEGVDLSEIWPSLGPWTRIKLALVLRGYIRQLRKFKLPQEGMPGPLYPGGMPTNLMKCHGHYFSDLGAGPFPSYAALSAWFDGRRRLTTILNSTPDTDPVSESELRFDDSMPLVLTHGDISVYNVRLGVDGKVWLFDWQLAGAYPQWFEYASIMAYNNDRSLSGWLSFAPLIAGEYQSQFEFMKKNARGLAHYGFQGFD</sequence>
<dbReference type="InterPro" id="IPR011009">
    <property type="entry name" value="Kinase-like_dom_sf"/>
</dbReference>
<dbReference type="Proteomes" id="UP001063166">
    <property type="component" value="Unassembled WGS sequence"/>
</dbReference>
<comment type="caution">
    <text evidence="3">The sequence shown here is derived from an EMBL/GenBank/DDBJ whole genome shotgun (WGS) entry which is preliminary data.</text>
</comment>
<evidence type="ECO:0000313" key="3">
    <source>
        <dbReference type="EMBL" id="GLB39129.1"/>
    </source>
</evidence>
<dbReference type="OrthoDB" id="4177236at2759"/>
<accession>A0A9P3ULD6</accession>
<dbReference type="PANTHER" id="PTHR21310">
    <property type="entry name" value="AMINOGLYCOSIDE PHOSPHOTRANSFERASE-RELATED-RELATED"/>
    <property type="match status" value="1"/>
</dbReference>
<evidence type="ECO:0000259" key="2">
    <source>
        <dbReference type="Pfam" id="PF01636"/>
    </source>
</evidence>
<organism evidence="3 4">
    <name type="scientific">Lyophyllum shimeji</name>
    <name type="common">Hon-shimeji</name>
    <name type="synonym">Tricholoma shimeji</name>
    <dbReference type="NCBI Taxonomy" id="47721"/>
    <lineage>
        <taxon>Eukaryota</taxon>
        <taxon>Fungi</taxon>
        <taxon>Dikarya</taxon>
        <taxon>Basidiomycota</taxon>
        <taxon>Agaricomycotina</taxon>
        <taxon>Agaricomycetes</taxon>
        <taxon>Agaricomycetidae</taxon>
        <taxon>Agaricales</taxon>
        <taxon>Tricholomatineae</taxon>
        <taxon>Lyophyllaceae</taxon>
        <taxon>Lyophyllum</taxon>
    </lineage>
</organism>
<gene>
    <name evidence="3" type="ORF">LshimejAT787_0602910</name>
</gene>
<evidence type="ECO:0000256" key="1">
    <source>
        <dbReference type="SAM" id="MobiDB-lite"/>
    </source>
</evidence>
<protein>
    <submittedName>
        <fullName evidence="3">Phosphotransferase enzyme family protein</fullName>
    </submittedName>
</protein>
<feature type="compositionally biased region" description="Polar residues" evidence="1">
    <location>
        <begin position="1"/>
        <end position="15"/>
    </location>
</feature>
<evidence type="ECO:0000313" key="4">
    <source>
        <dbReference type="Proteomes" id="UP001063166"/>
    </source>
</evidence>
<dbReference type="InterPro" id="IPR002575">
    <property type="entry name" value="Aminoglycoside_PTrfase"/>
</dbReference>
<dbReference type="Pfam" id="PF01636">
    <property type="entry name" value="APH"/>
    <property type="match status" value="1"/>
</dbReference>
<reference evidence="3" key="1">
    <citation type="submission" date="2022-07" db="EMBL/GenBank/DDBJ databases">
        <title>The genome of Lyophyllum shimeji provides insight into the initial evolution of ectomycorrhizal fungal genome.</title>
        <authorList>
            <person name="Kobayashi Y."/>
            <person name="Shibata T."/>
            <person name="Hirakawa H."/>
            <person name="Shigenobu S."/>
            <person name="Nishiyama T."/>
            <person name="Yamada A."/>
            <person name="Hasebe M."/>
            <person name="Kawaguchi M."/>
        </authorList>
    </citation>
    <scope>NUCLEOTIDE SEQUENCE</scope>
    <source>
        <strain evidence="3">AT787</strain>
    </source>
</reference>
<dbReference type="PANTHER" id="PTHR21310:SF39">
    <property type="entry name" value="AMINOGLYCOSIDE PHOSPHOTRANSFERASE DOMAIN-CONTAINING PROTEIN"/>
    <property type="match status" value="1"/>
</dbReference>
<proteinExistence type="predicted"/>
<dbReference type="SUPFAM" id="SSF56112">
    <property type="entry name" value="Protein kinase-like (PK-like)"/>
    <property type="match status" value="1"/>
</dbReference>
<dbReference type="AlphaFoldDB" id="A0A9P3ULD6"/>
<name>A0A9P3ULD6_LYOSH</name>
<dbReference type="EMBL" id="BRPK01000006">
    <property type="protein sequence ID" value="GLB39129.1"/>
    <property type="molecule type" value="Genomic_DNA"/>
</dbReference>
<feature type="region of interest" description="Disordered" evidence="1">
    <location>
        <begin position="1"/>
        <end position="30"/>
    </location>
</feature>
<dbReference type="InterPro" id="IPR051678">
    <property type="entry name" value="AGP_Transferase"/>
</dbReference>